<evidence type="ECO:0000256" key="1">
    <source>
        <dbReference type="SAM" id="Phobius"/>
    </source>
</evidence>
<dbReference type="GeneID" id="31929574"/>
<dbReference type="Proteomes" id="UP000007127">
    <property type="component" value="Chromosome"/>
</dbReference>
<keyword evidence="1" id="KW-1133">Transmembrane helix</keyword>
<organism evidence="2 3">
    <name type="scientific">Thalassospira xiamenensis M-5 = DSM 17429</name>
    <dbReference type="NCBI Taxonomy" id="1123366"/>
    <lineage>
        <taxon>Bacteria</taxon>
        <taxon>Pseudomonadati</taxon>
        <taxon>Pseudomonadota</taxon>
        <taxon>Alphaproteobacteria</taxon>
        <taxon>Rhodospirillales</taxon>
        <taxon>Thalassospiraceae</taxon>
        <taxon>Thalassospira</taxon>
    </lineage>
</organism>
<gene>
    <name evidence="2" type="ORF">TH3_19500</name>
</gene>
<evidence type="ECO:0000313" key="3">
    <source>
        <dbReference type="Proteomes" id="UP000007127"/>
    </source>
</evidence>
<accession>A0AB72UIA6</accession>
<keyword evidence="1" id="KW-0472">Membrane</keyword>
<protein>
    <submittedName>
        <fullName evidence="2">Transmembrane anti-sigma factor</fullName>
    </submittedName>
</protein>
<dbReference type="RefSeq" id="WP_007088613.1">
    <property type="nucleotide sequence ID" value="NZ_CP004388.1"/>
</dbReference>
<name>A0AB72UIA6_9PROT</name>
<proteinExistence type="predicted"/>
<evidence type="ECO:0000313" key="2">
    <source>
        <dbReference type="EMBL" id="AJD54002.1"/>
    </source>
</evidence>
<dbReference type="AlphaFoldDB" id="A0AB72UIA6"/>
<reference evidence="2 3" key="1">
    <citation type="journal article" date="2012" name="J. Bacteriol.">
        <title>Genome sequence of Thalassospira xiamenensis type strain M-5.</title>
        <authorList>
            <person name="Lai Q."/>
            <person name="Shao Z."/>
        </authorList>
    </citation>
    <scope>NUCLEOTIDE SEQUENCE [LARGE SCALE GENOMIC DNA]</scope>
    <source>
        <strain evidence="2 3">M-5</strain>
    </source>
</reference>
<dbReference type="EMBL" id="CP004388">
    <property type="protein sequence ID" value="AJD54002.1"/>
    <property type="molecule type" value="Genomic_DNA"/>
</dbReference>
<sequence>MNDRNNTSVTENDLHAWVDNQLSDERRQTVDDWLETHPEDRQKVETWRRQNVILRDLFPEPDADLGLPLSRRRASTTEHHRTIWRNLAAALILFIAGGASALLGQKIIGPTSREASYIDILQKASRDGYGIYASEVRHPVEVYANEKDHLVTWLGKRLGMSMTAPDLETQGFELVGGRLVPFDGKPGALLMYQDGSGARLTVMIARDPDNGSTAFRYDQKGSIGTFYWVDQGIGYALSGEFDRDLLESAARSIYAQLPT</sequence>
<dbReference type="KEGG" id="txi:TH3_19500"/>
<feature type="transmembrane region" description="Helical" evidence="1">
    <location>
        <begin position="83"/>
        <end position="103"/>
    </location>
</feature>
<keyword evidence="1 2" id="KW-0812">Transmembrane</keyword>